<evidence type="ECO:0000256" key="11">
    <source>
        <dbReference type="RuleBase" id="RU000688"/>
    </source>
</evidence>
<feature type="transmembrane region" description="Helical" evidence="12">
    <location>
        <begin position="238"/>
        <end position="260"/>
    </location>
</feature>
<evidence type="ECO:0000256" key="8">
    <source>
        <dbReference type="ARBA" id="ARBA00023136"/>
    </source>
</evidence>
<dbReference type="GeneID" id="115461985"/>
<dbReference type="InterPro" id="IPR000276">
    <property type="entry name" value="GPCR_Rhodpsn"/>
</dbReference>
<dbReference type="SUPFAM" id="SSF81321">
    <property type="entry name" value="Family A G protein-coupled receptor-like"/>
    <property type="match status" value="1"/>
</dbReference>
<feature type="transmembrane region" description="Helical" evidence="12">
    <location>
        <begin position="140"/>
        <end position="162"/>
    </location>
</feature>
<dbReference type="Pfam" id="PF13853">
    <property type="entry name" value="7tm_4"/>
    <property type="match status" value="1"/>
</dbReference>
<proteinExistence type="inferred from homology"/>
<evidence type="ECO:0000256" key="1">
    <source>
        <dbReference type="ARBA" id="ARBA00004651"/>
    </source>
</evidence>
<comment type="subcellular location">
    <subcellularLocation>
        <location evidence="1 12">Cell membrane</location>
        <topology evidence="1 12">Multi-pass membrane protein</topology>
    </subcellularLocation>
</comment>
<dbReference type="InterPro" id="IPR000725">
    <property type="entry name" value="Olfact_rcpt"/>
</dbReference>
<evidence type="ECO:0000256" key="3">
    <source>
        <dbReference type="ARBA" id="ARBA00022606"/>
    </source>
</evidence>
<evidence type="ECO:0000256" key="7">
    <source>
        <dbReference type="ARBA" id="ARBA00023040"/>
    </source>
</evidence>
<keyword evidence="8 12" id="KW-0472">Membrane</keyword>
<evidence type="ECO:0000256" key="5">
    <source>
        <dbReference type="ARBA" id="ARBA00022725"/>
    </source>
</evidence>
<dbReference type="RefSeq" id="XP_030047894.1">
    <property type="nucleotide sequence ID" value="XM_030192034.1"/>
</dbReference>
<name>A0A6P7XCK6_9AMPH</name>
<keyword evidence="4 11" id="KW-0812">Transmembrane</keyword>
<comment type="similarity">
    <text evidence="11">Belongs to the G-protein coupled receptor 1 family.</text>
</comment>
<evidence type="ECO:0000256" key="2">
    <source>
        <dbReference type="ARBA" id="ARBA00022475"/>
    </source>
</evidence>
<reference evidence="15" key="1">
    <citation type="submission" date="2025-08" db="UniProtKB">
        <authorList>
            <consortium name="RefSeq"/>
        </authorList>
    </citation>
    <scope>IDENTIFICATION</scope>
</reference>
<dbReference type="GO" id="GO:0004930">
    <property type="term" value="F:G protein-coupled receptor activity"/>
    <property type="evidence" value="ECO:0007669"/>
    <property type="project" value="UniProtKB-KW"/>
</dbReference>
<dbReference type="OrthoDB" id="6144223at2759"/>
<keyword evidence="2 12" id="KW-1003">Cell membrane</keyword>
<evidence type="ECO:0000256" key="6">
    <source>
        <dbReference type="ARBA" id="ARBA00022989"/>
    </source>
</evidence>
<dbReference type="FunCoup" id="A0A6P7XCK6">
    <property type="interactions" value="503"/>
</dbReference>
<dbReference type="AlphaFoldDB" id="A0A6P7XCK6"/>
<dbReference type="PRINTS" id="PR00245">
    <property type="entry name" value="OLFACTORYR"/>
</dbReference>
<gene>
    <name evidence="15" type="primary">LOC115461985</name>
</gene>
<keyword evidence="9 11" id="KW-0675">Receptor</keyword>
<feature type="transmembrane region" description="Helical" evidence="12">
    <location>
        <begin position="101"/>
        <end position="120"/>
    </location>
</feature>
<dbReference type="Gene3D" id="1.20.1070.10">
    <property type="entry name" value="Rhodopsin 7-helix transmembrane proteins"/>
    <property type="match status" value="1"/>
</dbReference>
<keyword evidence="14" id="KW-1185">Reference proteome</keyword>
<feature type="transmembrane region" description="Helical" evidence="12">
    <location>
        <begin position="272"/>
        <end position="292"/>
    </location>
</feature>
<dbReference type="PROSITE" id="PS00237">
    <property type="entry name" value="G_PROTEIN_RECEP_F1_1"/>
    <property type="match status" value="1"/>
</dbReference>
<evidence type="ECO:0000259" key="13">
    <source>
        <dbReference type="PROSITE" id="PS50262"/>
    </source>
</evidence>
<evidence type="ECO:0000313" key="15">
    <source>
        <dbReference type="RefSeq" id="XP_030047894.1"/>
    </source>
</evidence>
<evidence type="ECO:0000256" key="12">
    <source>
        <dbReference type="RuleBase" id="RU363047"/>
    </source>
</evidence>
<keyword evidence="3 12" id="KW-0716">Sensory transduction</keyword>
<feature type="domain" description="G-protein coupled receptors family 1 profile" evidence="13">
    <location>
        <begin position="41"/>
        <end position="290"/>
    </location>
</feature>
<keyword evidence="10 11" id="KW-0807">Transducer</keyword>
<keyword evidence="7 11" id="KW-0297">G-protein coupled receptor</keyword>
<protein>
    <recommendedName>
        <fullName evidence="12">Olfactory receptor</fullName>
    </recommendedName>
</protein>
<dbReference type="FunFam" id="1.20.1070.10:FF:000001">
    <property type="entry name" value="Olfactory receptor"/>
    <property type="match status" value="1"/>
</dbReference>
<dbReference type="GO" id="GO:0004984">
    <property type="term" value="F:olfactory receptor activity"/>
    <property type="evidence" value="ECO:0007669"/>
    <property type="project" value="InterPro"/>
</dbReference>
<dbReference type="InterPro" id="IPR017452">
    <property type="entry name" value="GPCR_Rhodpsn_7TM"/>
</dbReference>
<evidence type="ECO:0000256" key="9">
    <source>
        <dbReference type="ARBA" id="ARBA00023170"/>
    </source>
</evidence>
<organism evidence="14 15">
    <name type="scientific">Microcaecilia unicolor</name>
    <dbReference type="NCBI Taxonomy" id="1415580"/>
    <lineage>
        <taxon>Eukaryota</taxon>
        <taxon>Metazoa</taxon>
        <taxon>Chordata</taxon>
        <taxon>Craniata</taxon>
        <taxon>Vertebrata</taxon>
        <taxon>Euteleostomi</taxon>
        <taxon>Amphibia</taxon>
        <taxon>Gymnophiona</taxon>
        <taxon>Siphonopidae</taxon>
        <taxon>Microcaecilia</taxon>
    </lineage>
</organism>
<evidence type="ECO:0000313" key="14">
    <source>
        <dbReference type="Proteomes" id="UP000515156"/>
    </source>
</evidence>
<dbReference type="PROSITE" id="PS50262">
    <property type="entry name" value="G_PROTEIN_RECEP_F1_2"/>
    <property type="match status" value="1"/>
</dbReference>
<evidence type="ECO:0000256" key="10">
    <source>
        <dbReference type="ARBA" id="ARBA00023224"/>
    </source>
</evidence>
<feature type="transmembrane region" description="Helical" evidence="12">
    <location>
        <begin position="26"/>
        <end position="48"/>
    </location>
</feature>
<dbReference type="CDD" id="cd13954">
    <property type="entry name" value="7tmA_OR"/>
    <property type="match status" value="1"/>
</dbReference>
<dbReference type="Proteomes" id="UP000515156">
    <property type="component" value="Chromosome 2"/>
</dbReference>
<accession>A0A6P7XCK6</accession>
<evidence type="ECO:0000256" key="4">
    <source>
        <dbReference type="ARBA" id="ARBA00022692"/>
    </source>
</evidence>
<feature type="transmembrane region" description="Helical" evidence="12">
    <location>
        <begin position="60"/>
        <end position="81"/>
    </location>
</feature>
<dbReference type="InterPro" id="IPR050516">
    <property type="entry name" value="Olfactory_GPCR"/>
</dbReference>
<dbReference type="GO" id="GO:0005886">
    <property type="term" value="C:plasma membrane"/>
    <property type="evidence" value="ECO:0007669"/>
    <property type="project" value="UniProtKB-SubCell"/>
</dbReference>
<sequence length="313" mass="35371">MNVENETFVKEFLLVGHISLLHYPKLLFMLLLIIYIMSQVGNSLIITIVKLDSRLHTPMYFFLCNLSLVEIIYTSVTFPTILGVALERTKWISVPGCLAQIYFLHFIGVVECLLLTIMAYDRYAAICRPLHYSIVMNRTVCMSLAGICWLSGFLNSMAVIIMTSRLPFCGPKTIMNFFCDIPQLLKLACADTTVNEALLTLAGVLIGLLPCLFIVITYIWVVSAIVKIPSTQGRWKAFSTCASHVIVVSIFFGTLLFMYMRPTPLDSSDQDQLVSLMYTVLTPMLNPLIYSLRNNEVKEALKKVLTSKYHHNI</sequence>
<keyword evidence="5 12" id="KW-0552">Olfaction</keyword>
<keyword evidence="6 12" id="KW-1133">Transmembrane helix</keyword>
<feature type="transmembrane region" description="Helical" evidence="12">
    <location>
        <begin position="201"/>
        <end position="226"/>
    </location>
</feature>
<dbReference type="InParanoid" id="A0A6P7XCK6"/>
<dbReference type="PRINTS" id="PR00237">
    <property type="entry name" value="GPCRRHODOPSN"/>
</dbReference>
<dbReference type="KEGG" id="muo:115461985"/>
<dbReference type="PANTHER" id="PTHR26452">
    <property type="entry name" value="OLFACTORY RECEPTOR"/>
    <property type="match status" value="1"/>
</dbReference>